<dbReference type="Proteomes" id="UP001163046">
    <property type="component" value="Unassembled WGS sequence"/>
</dbReference>
<comment type="similarity">
    <text evidence="4">Belongs to the gamma-BBH/TMLD family.</text>
</comment>
<evidence type="ECO:0000256" key="1">
    <source>
        <dbReference type="ARBA" id="ARBA00001954"/>
    </source>
</evidence>
<evidence type="ECO:0000256" key="5">
    <source>
        <dbReference type="ARBA" id="ARBA00012267"/>
    </source>
</evidence>
<evidence type="ECO:0000256" key="13">
    <source>
        <dbReference type="ARBA" id="ARBA00031778"/>
    </source>
</evidence>
<evidence type="ECO:0000259" key="17">
    <source>
        <dbReference type="Pfam" id="PF02668"/>
    </source>
</evidence>
<accession>A0A9W9YGE5</accession>
<dbReference type="GO" id="GO:0005506">
    <property type="term" value="F:iron ion binding"/>
    <property type="evidence" value="ECO:0007669"/>
    <property type="project" value="InterPro"/>
</dbReference>
<dbReference type="PANTHER" id="PTHR10696">
    <property type="entry name" value="GAMMA-BUTYROBETAINE HYDROXYLASE-RELATED"/>
    <property type="match status" value="1"/>
</dbReference>
<evidence type="ECO:0000256" key="6">
    <source>
        <dbReference type="ARBA" id="ARBA00016835"/>
    </source>
</evidence>
<dbReference type="EC" id="1.14.11.8" evidence="5"/>
<dbReference type="SUPFAM" id="SSF51197">
    <property type="entry name" value="Clavaminate synthase-like"/>
    <property type="match status" value="1"/>
</dbReference>
<feature type="domain" description="Gamma-butyrobetaine hydroxylase-like N-terminal" evidence="18">
    <location>
        <begin position="69"/>
        <end position="150"/>
    </location>
</feature>
<dbReference type="InterPro" id="IPR012776">
    <property type="entry name" value="Trimethyllysine_dOase"/>
</dbReference>
<sequence>MLALRYLINNLSKGALYSVQRNASASVRGRTYSAISVCMSSRGVKFHNVNQQFREKSSTSSPLAISAVSSDNDAVSISWADGSSTKFHNIWLRDHCKCKQCYNPATYQKELNILDVPLDIKPTNVSITDQNYLSIKWPDSHETGFDGAWLKQHSYYGERDAIKTSDQKKQLFLWDKKIIEANMPCPFDFPKVLSDEDELFALTHGIIKHGFAFVENTPTEVSAIEEISIKLGGFVMETHYGKAWEFSNEVLKHADTAYTSDYLRGHTDNTYFSHPAGLQMLHCVGHDGTGGLNLLVDGFCAAEKLRKYDKASFDFLTSTTVPFHYKSDSENIHLKAHGPVIELDPFNGGISEIRFNTYDTYTLDCLKYADVARFYKALKAFTGLTCAPENQLWFKLVPGLLLIMGNWRVLHGRSSFTGKRTMHGCYVNGDDFFGKYRAKAVAQNKN</sequence>
<dbReference type="Pfam" id="PF02668">
    <property type="entry name" value="TauD"/>
    <property type="match status" value="1"/>
</dbReference>
<evidence type="ECO:0000313" key="19">
    <source>
        <dbReference type="EMBL" id="KAJ7340246.1"/>
    </source>
</evidence>
<dbReference type="GO" id="GO:0005739">
    <property type="term" value="C:mitochondrion"/>
    <property type="evidence" value="ECO:0007669"/>
    <property type="project" value="TreeGrafter"/>
</dbReference>
<comment type="function">
    <text evidence="15">Converts trimethyllysine (TML) into hydroxytrimethyllysine (HTML).</text>
</comment>
<gene>
    <name evidence="19" type="ORF">OS493_002978</name>
</gene>
<keyword evidence="11" id="KW-0408">Iron</keyword>
<evidence type="ECO:0000313" key="20">
    <source>
        <dbReference type="Proteomes" id="UP001163046"/>
    </source>
</evidence>
<evidence type="ECO:0000256" key="4">
    <source>
        <dbReference type="ARBA" id="ARBA00008654"/>
    </source>
</evidence>
<dbReference type="GO" id="GO:0050353">
    <property type="term" value="F:trimethyllysine dioxygenase activity"/>
    <property type="evidence" value="ECO:0007669"/>
    <property type="project" value="UniProtKB-EC"/>
</dbReference>
<dbReference type="CDD" id="cd00250">
    <property type="entry name" value="CAS_like"/>
    <property type="match status" value="1"/>
</dbReference>
<organism evidence="19 20">
    <name type="scientific">Desmophyllum pertusum</name>
    <dbReference type="NCBI Taxonomy" id="174260"/>
    <lineage>
        <taxon>Eukaryota</taxon>
        <taxon>Metazoa</taxon>
        <taxon>Cnidaria</taxon>
        <taxon>Anthozoa</taxon>
        <taxon>Hexacorallia</taxon>
        <taxon>Scleractinia</taxon>
        <taxon>Caryophylliina</taxon>
        <taxon>Caryophylliidae</taxon>
        <taxon>Desmophyllum</taxon>
    </lineage>
</organism>
<evidence type="ECO:0000256" key="9">
    <source>
        <dbReference type="ARBA" id="ARBA00022964"/>
    </source>
</evidence>
<keyword evidence="20" id="KW-1185">Reference proteome</keyword>
<dbReference type="InterPro" id="IPR038492">
    <property type="entry name" value="GBBH-like_N_sf"/>
</dbReference>
<dbReference type="Pfam" id="PF06155">
    <property type="entry name" value="GBBH-like_N"/>
    <property type="match status" value="1"/>
</dbReference>
<evidence type="ECO:0000256" key="14">
    <source>
        <dbReference type="ARBA" id="ARBA00032283"/>
    </source>
</evidence>
<evidence type="ECO:0000256" key="7">
    <source>
        <dbReference type="ARBA" id="ARBA00022723"/>
    </source>
</evidence>
<evidence type="ECO:0000256" key="2">
    <source>
        <dbReference type="ARBA" id="ARBA00001961"/>
    </source>
</evidence>
<comment type="caution">
    <text evidence="19">The sequence shown here is derived from an EMBL/GenBank/DDBJ whole genome shotgun (WGS) entry which is preliminary data.</text>
</comment>
<protein>
    <recommendedName>
        <fullName evidence="6">Trimethyllysine dioxygenase, mitochondrial</fullName>
        <ecNumber evidence="5">1.14.11.8</ecNumber>
    </recommendedName>
    <alternativeName>
        <fullName evidence="13">Epsilon-trimethyllysine 2-oxoglutarate dioxygenase</fullName>
    </alternativeName>
    <alternativeName>
        <fullName evidence="12">TML hydroxylase</fullName>
    </alternativeName>
    <alternativeName>
        <fullName evidence="14">TML-alpha-ketoglutarate dioxygenase</fullName>
    </alternativeName>
</protein>
<dbReference type="EMBL" id="MU827778">
    <property type="protein sequence ID" value="KAJ7340246.1"/>
    <property type="molecule type" value="Genomic_DNA"/>
</dbReference>
<evidence type="ECO:0000256" key="10">
    <source>
        <dbReference type="ARBA" id="ARBA00023002"/>
    </source>
</evidence>
<dbReference type="NCBIfam" id="TIGR02410">
    <property type="entry name" value="carnitine_TMLD"/>
    <property type="match status" value="1"/>
</dbReference>
<dbReference type="InterPro" id="IPR003819">
    <property type="entry name" value="TauD/TfdA-like"/>
</dbReference>
<dbReference type="GO" id="GO:0045329">
    <property type="term" value="P:carnitine biosynthetic process"/>
    <property type="evidence" value="ECO:0007669"/>
    <property type="project" value="UniProtKB-KW"/>
</dbReference>
<proteinExistence type="inferred from homology"/>
<comment type="pathway">
    <text evidence="3">Amine and polyamine biosynthesis; carnitine biosynthesis.</text>
</comment>
<dbReference type="PANTHER" id="PTHR10696:SF51">
    <property type="entry name" value="TRIMETHYLLYSINE DIOXYGENASE, MITOCHONDRIAL"/>
    <property type="match status" value="1"/>
</dbReference>
<comment type="cofactor">
    <cofactor evidence="1">
        <name>Fe(2+)</name>
        <dbReference type="ChEBI" id="CHEBI:29033"/>
    </cofactor>
</comment>
<evidence type="ECO:0000256" key="8">
    <source>
        <dbReference type="ARBA" id="ARBA00022873"/>
    </source>
</evidence>
<evidence type="ECO:0000256" key="16">
    <source>
        <dbReference type="ARBA" id="ARBA00049334"/>
    </source>
</evidence>
<dbReference type="FunFam" id="3.30.2020.30:FF:000002">
    <property type="entry name" value="Putative gamma-butyrobetaine dioxygenase"/>
    <property type="match status" value="1"/>
</dbReference>
<dbReference type="InterPro" id="IPR050411">
    <property type="entry name" value="AlphaKG_dependent_hydroxylases"/>
</dbReference>
<dbReference type="Gene3D" id="3.60.130.10">
    <property type="entry name" value="Clavaminate synthase-like"/>
    <property type="match status" value="1"/>
</dbReference>
<keyword evidence="8" id="KW-0124">Carnitine biosynthesis</keyword>
<dbReference type="FunFam" id="3.60.130.10:FF:000001">
    <property type="entry name" value="Trimethyllysine dioxygenase, mitochondrial"/>
    <property type="match status" value="1"/>
</dbReference>
<dbReference type="Gene3D" id="3.30.2020.30">
    <property type="match status" value="1"/>
</dbReference>
<keyword evidence="9" id="KW-0223">Dioxygenase</keyword>
<dbReference type="AlphaFoldDB" id="A0A9W9YGE5"/>
<comment type="catalytic activity">
    <reaction evidence="16">
        <text>N(6),N(6),N(6)-trimethyl-L-lysine + 2-oxoglutarate + O2 = (3S)-3-hydroxy-N(6),N(6),N(6)-trimethyl-L-lysine + succinate + CO2</text>
        <dbReference type="Rhea" id="RHEA:14181"/>
        <dbReference type="ChEBI" id="CHEBI:15379"/>
        <dbReference type="ChEBI" id="CHEBI:16526"/>
        <dbReference type="ChEBI" id="CHEBI:16810"/>
        <dbReference type="ChEBI" id="CHEBI:30031"/>
        <dbReference type="ChEBI" id="CHEBI:58100"/>
        <dbReference type="ChEBI" id="CHEBI:141499"/>
        <dbReference type="EC" id="1.14.11.8"/>
    </reaction>
</comment>
<dbReference type="InterPro" id="IPR010376">
    <property type="entry name" value="GBBH-like_N"/>
</dbReference>
<evidence type="ECO:0000256" key="11">
    <source>
        <dbReference type="ARBA" id="ARBA00023004"/>
    </source>
</evidence>
<dbReference type="OrthoDB" id="408743at2759"/>
<feature type="domain" description="TauD/TfdA-like" evidence="17">
    <location>
        <begin position="181"/>
        <end position="426"/>
    </location>
</feature>
<name>A0A9W9YGE5_9CNID</name>
<comment type="cofactor">
    <cofactor evidence="2">
        <name>L-ascorbate</name>
        <dbReference type="ChEBI" id="CHEBI:38290"/>
    </cofactor>
</comment>
<evidence type="ECO:0000256" key="12">
    <source>
        <dbReference type="ARBA" id="ARBA00030363"/>
    </source>
</evidence>
<dbReference type="InterPro" id="IPR042098">
    <property type="entry name" value="TauD-like_sf"/>
</dbReference>
<evidence type="ECO:0000259" key="18">
    <source>
        <dbReference type="Pfam" id="PF06155"/>
    </source>
</evidence>
<reference evidence="19" key="1">
    <citation type="submission" date="2023-01" db="EMBL/GenBank/DDBJ databases">
        <title>Genome assembly of the deep-sea coral Lophelia pertusa.</title>
        <authorList>
            <person name="Herrera S."/>
            <person name="Cordes E."/>
        </authorList>
    </citation>
    <scope>NUCLEOTIDE SEQUENCE</scope>
    <source>
        <strain evidence="19">USNM1676648</strain>
        <tissue evidence="19">Polyp</tissue>
    </source>
</reference>
<keyword evidence="7" id="KW-0479">Metal-binding</keyword>
<evidence type="ECO:0000256" key="3">
    <source>
        <dbReference type="ARBA" id="ARBA00005022"/>
    </source>
</evidence>
<evidence type="ECO:0000256" key="15">
    <source>
        <dbReference type="ARBA" id="ARBA00046008"/>
    </source>
</evidence>
<keyword evidence="10" id="KW-0560">Oxidoreductase</keyword>